<feature type="repeat" description="PPR" evidence="3">
    <location>
        <begin position="164"/>
        <end position="198"/>
    </location>
</feature>
<dbReference type="AlphaFoldDB" id="A0A835DQS1"/>
<proteinExistence type="inferred from homology"/>
<evidence type="ECO:0000256" key="3">
    <source>
        <dbReference type="PROSITE-ProRule" id="PRU00708"/>
    </source>
</evidence>
<feature type="repeat" description="PPR" evidence="3">
    <location>
        <begin position="128"/>
        <end position="158"/>
    </location>
</feature>
<evidence type="ECO:0000256" key="2">
    <source>
        <dbReference type="ARBA" id="ARBA00022737"/>
    </source>
</evidence>
<gene>
    <name evidence="4" type="ORF">HHK36_005520</name>
</gene>
<accession>A0A835DQS1</accession>
<reference evidence="4 5" key="1">
    <citation type="submission" date="2020-04" db="EMBL/GenBank/DDBJ databases">
        <title>Plant Genome Project.</title>
        <authorList>
            <person name="Zhang R.-G."/>
        </authorList>
    </citation>
    <scope>NUCLEOTIDE SEQUENCE [LARGE SCALE GENOMIC DNA]</scope>
    <source>
        <strain evidence="4">YNK0</strain>
        <tissue evidence="4">Leaf</tissue>
    </source>
</reference>
<organism evidence="4 5">
    <name type="scientific">Tetracentron sinense</name>
    <name type="common">Spur-leaf</name>
    <dbReference type="NCBI Taxonomy" id="13715"/>
    <lineage>
        <taxon>Eukaryota</taxon>
        <taxon>Viridiplantae</taxon>
        <taxon>Streptophyta</taxon>
        <taxon>Embryophyta</taxon>
        <taxon>Tracheophyta</taxon>
        <taxon>Spermatophyta</taxon>
        <taxon>Magnoliopsida</taxon>
        <taxon>Trochodendrales</taxon>
        <taxon>Trochodendraceae</taxon>
        <taxon>Tetracentron</taxon>
    </lineage>
</organism>
<keyword evidence="5" id="KW-1185">Reference proteome</keyword>
<dbReference type="OrthoDB" id="185373at2759"/>
<dbReference type="InterPro" id="IPR011990">
    <property type="entry name" value="TPR-like_helical_dom_sf"/>
</dbReference>
<feature type="repeat" description="PPR" evidence="3">
    <location>
        <begin position="234"/>
        <end position="268"/>
    </location>
</feature>
<dbReference type="PROSITE" id="PS51375">
    <property type="entry name" value="PPR"/>
    <property type="match status" value="5"/>
</dbReference>
<evidence type="ECO:0000313" key="5">
    <source>
        <dbReference type="Proteomes" id="UP000655225"/>
    </source>
</evidence>
<comment type="caution">
    <text evidence="4">The sequence shown here is derived from an EMBL/GenBank/DDBJ whole genome shotgun (WGS) entry which is preliminary data.</text>
</comment>
<dbReference type="OMA" id="TAIEMCK"/>
<dbReference type="Gene3D" id="1.25.40.10">
    <property type="entry name" value="Tetratricopeptide repeat domain"/>
    <property type="match status" value="2"/>
</dbReference>
<dbReference type="PANTHER" id="PTHR47936:SF5">
    <property type="entry name" value="PENTACOTRIPEPTIDE-REPEAT REGION OF PRORP DOMAIN-CONTAINING PROTEIN"/>
    <property type="match status" value="1"/>
</dbReference>
<dbReference type="NCBIfam" id="TIGR00756">
    <property type="entry name" value="PPR"/>
    <property type="match status" value="5"/>
</dbReference>
<dbReference type="PANTHER" id="PTHR47936">
    <property type="entry name" value="PPR_LONG DOMAIN-CONTAINING PROTEIN"/>
    <property type="match status" value="1"/>
</dbReference>
<evidence type="ECO:0008006" key="6">
    <source>
        <dbReference type="Google" id="ProtNLM"/>
    </source>
</evidence>
<dbReference type="Pfam" id="PF01535">
    <property type="entry name" value="PPR"/>
    <property type="match status" value="2"/>
</dbReference>
<dbReference type="GO" id="GO:0010019">
    <property type="term" value="P:chloroplast-nucleus signaling pathway"/>
    <property type="evidence" value="ECO:0007669"/>
    <property type="project" value="TreeGrafter"/>
</dbReference>
<comment type="similarity">
    <text evidence="1">Belongs to the PPR family. P subfamily.</text>
</comment>
<protein>
    <recommendedName>
        <fullName evidence="6">Pentatricopeptide repeat-containing protein</fullName>
    </recommendedName>
</protein>
<feature type="repeat" description="PPR" evidence="3">
    <location>
        <begin position="199"/>
        <end position="233"/>
    </location>
</feature>
<feature type="repeat" description="PPR" evidence="3">
    <location>
        <begin position="269"/>
        <end position="303"/>
    </location>
</feature>
<sequence>MSLLSRLLSRSFCTSPSATEPSHSTLKTMINDLFKERSLKTLVEKFKKSSECDRFRSKHRIYAVTVRRLASAKKFSMIEELLEDQKKYKSISSEGFAIRLISLYGKSGMFDNASKTFDQLPELKCERTVKSFNALLSACVDSKNFDKVEKLFRELPSNLSINPDIVSYNIVIQAFCEMGSLDSALSMLDEMESNGVSPTLITFNILLNALHGGNRFSDGEGIWARMEKGNCVPDIRSFNAKLRGLILGGKTTEAVKLVEELRSNGLEPDIFSFNALIKGFCNDGNLEEAQRIYNELRDNDCVPDRTTFQTLVPCLCEKGDFDMAFKLCKESIGRRLFVDAGLLQVVVDGLVKESKVEEAKKLVELGRSKSYSKASLKIPSDVE</sequence>
<dbReference type="GO" id="GO:0009507">
    <property type="term" value="C:chloroplast"/>
    <property type="evidence" value="ECO:0007669"/>
    <property type="project" value="TreeGrafter"/>
</dbReference>
<dbReference type="GO" id="GO:0031930">
    <property type="term" value="P:mitochondria-nucleus signaling pathway"/>
    <property type="evidence" value="ECO:0007669"/>
    <property type="project" value="TreeGrafter"/>
</dbReference>
<dbReference type="InterPro" id="IPR002885">
    <property type="entry name" value="PPR_rpt"/>
</dbReference>
<dbReference type="EMBL" id="JABCRI010000003">
    <property type="protein sequence ID" value="KAF8409444.1"/>
    <property type="molecule type" value="Genomic_DNA"/>
</dbReference>
<evidence type="ECO:0000313" key="4">
    <source>
        <dbReference type="EMBL" id="KAF8409444.1"/>
    </source>
</evidence>
<dbReference type="Pfam" id="PF13041">
    <property type="entry name" value="PPR_2"/>
    <property type="match status" value="2"/>
</dbReference>
<name>A0A835DQS1_TETSI</name>
<keyword evidence="2" id="KW-0677">Repeat</keyword>
<evidence type="ECO:0000256" key="1">
    <source>
        <dbReference type="ARBA" id="ARBA00007626"/>
    </source>
</evidence>
<dbReference type="Proteomes" id="UP000655225">
    <property type="component" value="Unassembled WGS sequence"/>
</dbReference>